<feature type="transmembrane region" description="Helical" evidence="1">
    <location>
        <begin position="24"/>
        <end position="44"/>
    </location>
</feature>
<name>A0A5M4FAQ5_9ACTN</name>
<evidence type="ECO:0000256" key="1">
    <source>
        <dbReference type="SAM" id="Phobius"/>
    </source>
</evidence>
<sequence>MASPKSAAEKELEARRNANGENRLPPAAAIITAVLTYALLPASLLVAPRFVIPGIEVALLVALIATNPRRMTRETRWSRAASITLACLMILANMVALGMLVHSMTEKSSSGEPLLLAAMQVWVTNVIGFGLLFWELDRGGPVARRVKTHHEMAAADWRFSQDENHDAVEEVAATASRNSGWIPTFVDYLYVSLTNSSAFSPTDTMPLSSRAKVLMGAEATAALLTSLLVIARAVGSLEG</sequence>
<protein>
    <recommendedName>
        <fullName evidence="4">DUF1345 domain-containing protein</fullName>
    </recommendedName>
</protein>
<keyword evidence="3" id="KW-1185">Reference proteome</keyword>
<evidence type="ECO:0008006" key="4">
    <source>
        <dbReference type="Google" id="ProtNLM"/>
    </source>
</evidence>
<proteinExistence type="predicted"/>
<feature type="transmembrane region" description="Helical" evidence="1">
    <location>
        <begin position="114"/>
        <end position="134"/>
    </location>
</feature>
<organism evidence="2 3">
    <name type="scientific">Aeromicrobium ginsengisoli</name>
    <dbReference type="NCBI Taxonomy" id="363867"/>
    <lineage>
        <taxon>Bacteria</taxon>
        <taxon>Bacillati</taxon>
        <taxon>Actinomycetota</taxon>
        <taxon>Actinomycetes</taxon>
        <taxon>Propionibacteriales</taxon>
        <taxon>Nocardioidaceae</taxon>
        <taxon>Aeromicrobium</taxon>
    </lineage>
</organism>
<evidence type="ECO:0000313" key="3">
    <source>
        <dbReference type="Proteomes" id="UP000380867"/>
    </source>
</evidence>
<feature type="transmembrane region" description="Helical" evidence="1">
    <location>
        <begin position="213"/>
        <end position="234"/>
    </location>
</feature>
<accession>A0A5M4FAQ5</accession>
<dbReference type="OrthoDB" id="5402524at2"/>
<keyword evidence="1" id="KW-0472">Membrane</keyword>
<feature type="transmembrane region" description="Helical" evidence="1">
    <location>
        <begin position="50"/>
        <end position="68"/>
    </location>
</feature>
<keyword evidence="1" id="KW-0812">Transmembrane</keyword>
<reference evidence="2" key="1">
    <citation type="submission" date="2019-09" db="EMBL/GenBank/DDBJ databases">
        <authorList>
            <person name="Li J."/>
        </authorList>
    </citation>
    <scope>NUCLEOTIDE SEQUENCE [LARGE SCALE GENOMIC DNA]</scope>
    <source>
        <strain evidence="2">JCM 14732</strain>
    </source>
</reference>
<dbReference type="EMBL" id="SDPQ02000003">
    <property type="protein sequence ID" value="KAA1395424.1"/>
    <property type="molecule type" value="Genomic_DNA"/>
</dbReference>
<evidence type="ECO:0000313" key="2">
    <source>
        <dbReference type="EMBL" id="KAA1395424.1"/>
    </source>
</evidence>
<feature type="transmembrane region" description="Helical" evidence="1">
    <location>
        <begin position="80"/>
        <end position="102"/>
    </location>
</feature>
<dbReference type="AlphaFoldDB" id="A0A5M4FAQ5"/>
<dbReference type="RefSeq" id="WP_149690089.1">
    <property type="nucleotide sequence ID" value="NZ_SDPQ02000003.1"/>
</dbReference>
<gene>
    <name evidence="2" type="ORF">ESP70_014805</name>
</gene>
<dbReference type="Proteomes" id="UP000380867">
    <property type="component" value="Unassembled WGS sequence"/>
</dbReference>
<comment type="caution">
    <text evidence="2">The sequence shown here is derived from an EMBL/GenBank/DDBJ whole genome shotgun (WGS) entry which is preliminary data.</text>
</comment>
<keyword evidence="1" id="KW-1133">Transmembrane helix</keyword>